<name>A0A6A3C6C4_HIBSY</name>
<dbReference type="Gene3D" id="1.25.40.20">
    <property type="entry name" value="Ankyrin repeat-containing domain"/>
    <property type="match status" value="2"/>
</dbReference>
<dbReference type="PROSITE" id="PS50297">
    <property type="entry name" value="ANK_REP_REGION"/>
    <property type="match status" value="2"/>
</dbReference>
<feature type="transmembrane region" description="Helical" evidence="15">
    <location>
        <begin position="404"/>
        <end position="422"/>
    </location>
</feature>
<dbReference type="GO" id="GO:0019706">
    <property type="term" value="F:protein-cysteine S-palmitoyltransferase activity"/>
    <property type="evidence" value="ECO:0007669"/>
    <property type="project" value="UniProtKB-EC"/>
</dbReference>
<feature type="domain" description="Palmitoyltransferase DHHC" evidence="16">
    <location>
        <begin position="315"/>
        <end position="449"/>
    </location>
</feature>
<keyword evidence="11" id="KW-0564">Palmitate</keyword>
<evidence type="ECO:0000256" key="14">
    <source>
        <dbReference type="PROSITE-ProRule" id="PRU00023"/>
    </source>
</evidence>
<evidence type="ECO:0000256" key="1">
    <source>
        <dbReference type="ARBA" id="ARBA00004127"/>
    </source>
</evidence>
<dbReference type="PANTHER" id="PTHR24161">
    <property type="entry name" value="ANK_REP_REGION DOMAIN-CONTAINING PROTEIN-RELATED"/>
    <property type="match status" value="1"/>
</dbReference>
<comment type="similarity">
    <text evidence="3 15">Belongs to the DHHC palmitoyltransferase family.</text>
</comment>
<dbReference type="GO" id="GO:0000139">
    <property type="term" value="C:Golgi membrane"/>
    <property type="evidence" value="ECO:0007669"/>
    <property type="project" value="UniProtKB-SubCell"/>
</dbReference>
<keyword evidence="15" id="KW-0012">Acyltransferase</keyword>
<gene>
    <name evidence="17" type="ORF">F3Y22_tig00009861pilonHSYRG00006</name>
</gene>
<dbReference type="PROSITE" id="PS50216">
    <property type="entry name" value="DHHC"/>
    <property type="match status" value="1"/>
</dbReference>
<evidence type="ECO:0000259" key="16">
    <source>
        <dbReference type="Pfam" id="PF01529"/>
    </source>
</evidence>
<dbReference type="PANTHER" id="PTHR24161:SF17">
    <property type="entry name" value="PALMITOYLTRANSFERASE"/>
    <property type="match status" value="1"/>
</dbReference>
<organism evidence="17 18">
    <name type="scientific">Hibiscus syriacus</name>
    <name type="common">Rose of Sharon</name>
    <dbReference type="NCBI Taxonomy" id="106335"/>
    <lineage>
        <taxon>Eukaryota</taxon>
        <taxon>Viridiplantae</taxon>
        <taxon>Streptophyta</taxon>
        <taxon>Embryophyta</taxon>
        <taxon>Tracheophyta</taxon>
        <taxon>Spermatophyta</taxon>
        <taxon>Magnoliopsida</taxon>
        <taxon>eudicotyledons</taxon>
        <taxon>Gunneridae</taxon>
        <taxon>Pentapetalae</taxon>
        <taxon>rosids</taxon>
        <taxon>malvids</taxon>
        <taxon>Malvales</taxon>
        <taxon>Malvaceae</taxon>
        <taxon>Malvoideae</taxon>
        <taxon>Hibiscus</taxon>
    </lineage>
</organism>
<keyword evidence="7 15" id="KW-1133">Transmembrane helix</keyword>
<comment type="domain">
    <text evidence="15">The DHHC domain is required for palmitoyltransferase activity.</text>
</comment>
<dbReference type="EMBL" id="VEPZ02000453">
    <property type="protein sequence ID" value="KAE8724805.1"/>
    <property type="molecule type" value="Genomic_DNA"/>
</dbReference>
<comment type="subcellular location">
    <subcellularLocation>
        <location evidence="1">Endomembrane system</location>
        <topology evidence="1">Multi-pass membrane protein</topology>
    </subcellularLocation>
    <subcellularLocation>
        <location evidence="2">Golgi apparatus membrane</location>
    </subcellularLocation>
</comment>
<dbReference type="InterPro" id="IPR002110">
    <property type="entry name" value="Ankyrin_rpt"/>
</dbReference>
<dbReference type="AlphaFoldDB" id="A0A6A3C6C4"/>
<dbReference type="Pfam" id="PF12796">
    <property type="entry name" value="Ank_2"/>
    <property type="match status" value="2"/>
</dbReference>
<comment type="caution">
    <text evidence="17">The sequence shown here is derived from an EMBL/GenBank/DDBJ whole genome shotgun (WGS) entry which is preliminary data.</text>
</comment>
<evidence type="ECO:0000256" key="2">
    <source>
        <dbReference type="ARBA" id="ARBA00004394"/>
    </source>
</evidence>
<keyword evidence="18" id="KW-1185">Reference proteome</keyword>
<keyword evidence="12" id="KW-0449">Lipoprotein</keyword>
<keyword evidence="10 15" id="KW-0472">Membrane</keyword>
<dbReference type="EC" id="2.3.1.225" evidence="15"/>
<sequence length="550" mass="61626">MSSEIEVVEEVQPFKQSGAVVTNEIVYGQAYNGVVGNHNYYESLRSDIYSAAAYGDLEKLQRLVEHEGCSVSVPDALGYYALQWATLNNRTAVAHYIIEHGGDVNAKDYSGQTALHWSAVRGATQVAEILLREGARVDAADIYGYRITHVATQYGQTAFLYYVVSKWNAGPDFPDNEGRSPLHWAAYKGFVDCLRLLLFLDAHRGRQDKECCTPLHWAAIKGNLEGCLKPAQLASEKNHRKVAFLLVDYMLMKSTELCPKLFVFLKHPTLQGNARSKDPDFIKRNVHDNQDMKDDEPLLKIEVNNPALLAGNWSQLCATCKIVRPLRAKNCSICDRCVEQFDHHCPWVANCVGKKNKWEFFVFIVFEVSAMSITGVVAMTRILTDPMASSAFSPLLNHARTRRIGALSFFIADILLLFMEFIRDYGLSECLRTCIGSFEISRNITTSEMAYIMRYSYLRGADGQFRNPYDHGCRKNCSDFLINSYHEDVPITEDSVDSKGTGLVQMSMEPNLQNADSHALANGNAHVAIHVNSSNTNAHHGHVHSSHCSH</sequence>
<dbReference type="InterPro" id="IPR036770">
    <property type="entry name" value="Ankyrin_rpt-contain_sf"/>
</dbReference>
<dbReference type="PROSITE" id="PS50088">
    <property type="entry name" value="ANK_REPEAT"/>
    <property type="match status" value="3"/>
</dbReference>
<keyword evidence="5 15" id="KW-0812">Transmembrane</keyword>
<feature type="repeat" description="ANK" evidence="14">
    <location>
        <begin position="77"/>
        <end position="109"/>
    </location>
</feature>
<evidence type="ECO:0000256" key="15">
    <source>
        <dbReference type="RuleBase" id="RU079119"/>
    </source>
</evidence>
<protein>
    <recommendedName>
        <fullName evidence="15">S-acyltransferase</fullName>
        <ecNumber evidence="15">2.3.1.225</ecNumber>
    </recommendedName>
    <alternativeName>
        <fullName evidence="15">Palmitoyltransferase</fullName>
    </alternativeName>
</protein>
<accession>A0A6A3C6C4</accession>
<evidence type="ECO:0000256" key="5">
    <source>
        <dbReference type="ARBA" id="ARBA00022692"/>
    </source>
</evidence>
<dbReference type="InterPro" id="IPR001594">
    <property type="entry name" value="Palmitoyltrfase_DHHC"/>
</dbReference>
<feature type="repeat" description="ANK" evidence="14">
    <location>
        <begin position="177"/>
        <end position="209"/>
    </location>
</feature>
<evidence type="ECO:0000256" key="11">
    <source>
        <dbReference type="ARBA" id="ARBA00023139"/>
    </source>
</evidence>
<dbReference type="Pfam" id="PF01529">
    <property type="entry name" value="DHHC"/>
    <property type="match status" value="1"/>
</dbReference>
<comment type="catalytic activity">
    <reaction evidence="13 15">
        <text>L-cysteinyl-[protein] + hexadecanoyl-CoA = S-hexadecanoyl-L-cysteinyl-[protein] + CoA</text>
        <dbReference type="Rhea" id="RHEA:36683"/>
        <dbReference type="Rhea" id="RHEA-COMP:10131"/>
        <dbReference type="Rhea" id="RHEA-COMP:11032"/>
        <dbReference type="ChEBI" id="CHEBI:29950"/>
        <dbReference type="ChEBI" id="CHEBI:57287"/>
        <dbReference type="ChEBI" id="CHEBI:57379"/>
        <dbReference type="ChEBI" id="CHEBI:74151"/>
        <dbReference type="EC" id="2.3.1.225"/>
    </reaction>
</comment>
<evidence type="ECO:0000256" key="3">
    <source>
        <dbReference type="ARBA" id="ARBA00008574"/>
    </source>
</evidence>
<evidence type="ECO:0000256" key="12">
    <source>
        <dbReference type="ARBA" id="ARBA00023288"/>
    </source>
</evidence>
<evidence type="ECO:0000256" key="7">
    <source>
        <dbReference type="ARBA" id="ARBA00022989"/>
    </source>
</evidence>
<dbReference type="SMART" id="SM00248">
    <property type="entry name" value="ANK"/>
    <property type="match status" value="5"/>
</dbReference>
<evidence type="ECO:0000313" key="18">
    <source>
        <dbReference type="Proteomes" id="UP000436088"/>
    </source>
</evidence>
<evidence type="ECO:0000256" key="13">
    <source>
        <dbReference type="ARBA" id="ARBA00048048"/>
    </source>
</evidence>
<evidence type="ECO:0000256" key="4">
    <source>
        <dbReference type="ARBA" id="ARBA00022679"/>
    </source>
</evidence>
<evidence type="ECO:0000256" key="9">
    <source>
        <dbReference type="ARBA" id="ARBA00023043"/>
    </source>
</evidence>
<evidence type="ECO:0000313" key="17">
    <source>
        <dbReference type="EMBL" id="KAE8724805.1"/>
    </source>
</evidence>
<proteinExistence type="inferred from homology"/>
<reference evidence="17" key="1">
    <citation type="submission" date="2019-09" db="EMBL/GenBank/DDBJ databases">
        <title>Draft genome information of white flower Hibiscus syriacus.</title>
        <authorList>
            <person name="Kim Y.-M."/>
        </authorList>
    </citation>
    <scope>NUCLEOTIDE SEQUENCE [LARGE SCALE GENOMIC DNA]</scope>
    <source>
        <strain evidence="17">YM2019G1</strain>
    </source>
</reference>
<evidence type="ECO:0000256" key="10">
    <source>
        <dbReference type="ARBA" id="ARBA00023136"/>
    </source>
</evidence>
<dbReference type="SUPFAM" id="SSF48403">
    <property type="entry name" value="Ankyrin repeat"/>
    <property type="match status" value="1"/>
</dbReference>
<keyword evidence="6" id="KW-0677">Repeat</keyword>
<evidence type="ECO:0000256" key="8">
    <source>
        <dbReference type="ARBA" id="ARBA00023034"/>
    </source>
</evidence>
<keyword evidence="4 15" id="KW-0808">Transferase</keyword>
<dbReference type="Proteomes" id="UP000436088">
    <property type="component" value="Unassembled WGS sequence"/>
</dbReference>
<keyword evidence="9 14" id="KW-0040">ANK repeat</keyword>
<dbReference type="FunFam" id="1.25.40.20:FF:000300">
    <property type="entry name" value="S-acyltransferase"/>
    <property type="match status" value="1"/>
</dbReference>
<keyword evidence="8" id="KW-0333">Golgi apparatus</keyword>
<feature type="transmembrane region" description="Helical" evidence="15">
    <location>
        <begin position="360"/>
        <end position="383"/>
    </location>
</feature>
<evidence type="ECO:0000256" key="6">
    <source>
        <dbReference type="ARBA" id="ARBA00022737"/>
    </source>
</evidence>
<feature type="repeat" description="ANK" evidence="14">
    <location>
        <begin position="110"/>
        <end position="142"/>
    </location>
</feature>